<feature type="compositionally biased region" description="Low complexity" evidence="1">
    <location>
        <begin position="49"/>
        <end position="60"/>
    </location>
</feature>
<keyword evidence="3" id="KW-1185">Reference proteome</keyword>
<evidence type="ECO:0000313" key="3">
    <source>
        <dbReference type="Proteomes" id="UP000326396"/>
    </source>
</evidence>
<proteinExistence type="predicted"/>
<protein>
    <submittedName>
        <fullName evidence="2">Uncharacterized protein</fullName>
    </submittedName>
</protein>
<comment type="caution">
    <text evidence="2">The sequence shown here is derived from an EMBL/GenBank/DDBJ whole genome shotgun (WGS) entry which is preliminary data.</text>
</comment>
<gene>
    <name evidence="2" type="ORF">E3N88_22980</name>
</gene>
<feature type="compositionally biased region" description="Acidic residues" evidence="1">
    <location>
        <begin position="61"/>
        <end position="77"/>
    </location>
</feature>
<dbReference type="EMBL" id="SZYD01000012">
    <property type="protein sequence ID" value="KAD4585379.1"/>
    <property type="molecule type" value="Genomic_DNA"/>
</dbReference>
<evidence type="ECO:0000313" key="2">
    <source>
        <dbReference type="EMBL" id="KAD4585379.1"/>
    </source>
</evidence>
<name>A0A5N6ND26_9ASTR</name>
<organism evidence="2 3">
    <name type="scientific">Mikania micrantha</name>
    <name type="common">bitter vine</name>
    <dbReference type="NCBI Taxonomy" id="192012"/>
    <lineage>
        <taxon>Eukaryota</taxon>
        <taxon>Viridiplantae</taxon>
        <taxon>Streptophyta</taxon>
        <taxon>Embryophyta</taxon>
        <taxon>Tracheophyta</taxon>
        <taxon>Spermatophyta</taxon>
        <taxon>Magnoliopsida</taxon>
        <taxon>eudicotyledons</taxon>
        <taxon>Gunneridae</taxon>
        <taxon>Pentapetalae</taxon>
        <taxon>asterids</taxon>
        <taxon>campanulids</taxon>
        <taxon>Asterales</taxon>
        <taxon>Asteraceae</taxon>
        <taxon>Asteroideae</taxon>
        <taxon>Heliantheae alliance</taxon>
        <taxon>Eupatorieae</taxon>
        <taxon>Mikania</taxon>
    </lineage>
</organism>
<reference evidence="2 3" key="1">
    <citation type="submission" date="2019-05" db="EMBL/GenBank/DDBJ databases">
        <title>Mikania micrantha, genome provides insights into the molecular mechanism of rapid growth.</title>
        <authorList>
            <person name="Liu B."/>
        </authorList>
    </citation>
    <scope>NUCLEOTIDE SEQUENCE [LARGE SCALE GENOMIC DNA]</scope>
    <source>
        <strain evidence="2">NLD-2019</strain>
        <tissue evidence="2">Leaf</tissue>
    </source>
</reference>
<evidence type="ECO:0000256" key="1">
    <source>
        <dbReference type="SAM" id="MobiDB-lite"/>
    </source>
</evidence>
<dbReference type="AlphaFoldDB" id="A0A5N6ND26"/>
<accession>A0A5N6ND26</accession>
<dbReference type="Proteomes" id="UP000326396">
    <property type="component" value="Linkage Group LG2"/>
</dbReference>
<feature type="region of interest" description="Disordered" evidence="1">
    <location>
        <begin position="1"/>
        <end position="88"/>
    </location>
</feature>
<feature type="compositionally biased region" description="Basic and acidic residues" evidence="1">
    <location>
        <begin position="13"/>
        <end position="22"/>
    </location>
</feature>
<sequence>MLLTKPGNPPTSEEDKHKRENSSRPSPNHQKAKPKLLQMGSKRKKKKLSINSKAEASSEVAEIEEDEREQKDQEEESQPSGQIIPYRRRGPFRRWKSIARRRPEEMPKSVYFPVKNGMDVRLAACLCGCALAEKTTEEGDEEVKNMRQGLWASVLAIGKNEYAGF</sequence>